<name>A0A5K1JUT6_9APHY</name>
<keyword evidence="2" id="KW-0378">Hydrolase</keyword>
<dbReference type="InterPro" id="IPR029058">
    <property type="entry name" value="AB_hydrolase_fold"/>
</dbReference>
<dbReference type="PANTHER" id="PTHR43248">
    <property type="entry name" value="2-SUCCINYL-6-HYDROXY-2,4-CYCLOHEXADIENE-1-CARBOXYLATE SYNTHASE"/>
    <property type="match status" value="1"/>
</dbReference>
<proteinExistence type="inferred from homology"/>
<protein>
    <submittedName>
        <fullName evidence="6">N/A</fullName>
    </submittedName>
</protein>
<feature type="region of interest" description="Disordered" evidence="3">
    <location>
        <begin position="528"/>
        <end position="558"/>
    </location>
</feature>
<organism evidence="6">
    <name type="scientific">Ganoderma boninense</name>
    <dbReference type="NCBI Taxonomy" id="34458"/>
    <lineage>
        <taxon>Eukaryota</taxon>
        <taxon>Fungi</taxon>
        <taxon>Dikarya</taxon>
        <taxon>Basidiomycota</taxon>
        <taxon>Agaricomycotina</taxon>
        <taxon>Agaricomycetes</taxon>
        <taxon>Polyporales</taxon>
        <taxon>Polyporaceae</taxon>
        <taxon>Ganoderma</taxon>
    </lineage>
</organism>
<evidence type="ECO:0000259" key="4">
    <source>
        <dbReference type="Pfam" id="PF00561"/>
    </source>
</evidence>
<dbReference type="InterPro" id="IPR013595">
    <property type="entry name" value="Pept_S33_TAP-like_C"/>
</dbReference>
<feature type="domain" description="AB hydrolase-1" evidence="4">
    <location>
        <begin position="61"/>
        <end position="237"/>
    </location>
</feature>
<gene>
    <name evidence="6" type="primary">I1RU59</name>
</gene>
<evidence type="ECO:0000256" key="1">
    <source>
        <dbReference type="ARBA" id="ARBA00010088"/>
    </source>
</evidence>
<dbReference type="Pfam" id="PF08386">
    <property type="entry name" value="Abhydrolase_4"/>
    <property type="match status" value="1"/>
</dbReference>
<sequence length="558" mass="59982">MEHALSSVGDVVWGNCTTPMALPGAECGYALVPLDYTNQTAGVAKIALGRYNATSQNRQGAVFFNPGGPGIAGAFLATVAGTWLQGLVGEEWDIIGFDPRGIGLSEPAVQCFPGNGTRAAFLANTVLDRGFDVAPDPTDPANWYRLLEAQRDANALYQTQFEICEKVQGDSLRYMGTTSVVRDIDFIATALQGNDTLINFYGFSYGTIMGQYLVNMFPDRVGRVVIDGVADAEAWANDPPYIEVQTWLNSTEVTYRTFFEDCVEVMNAEVVFGRRLVKLMLLPQAGPSLCPLTTGGNDTVSAVYDRVEAFIEGLYEQPLPAPDAIVPGILTNGRVRDFFLRVLENPGSWGMAAEAVFSAMNGNATGVLDALALQVAGDPADLQRSAVTCNDENPFAPPTAETLVEAALESLQNISRFYYAAIVTEPDSGCQYWPFTPPERYLGPWDNTPKNPILIISNTTVVHRDPITPLVNGERVHSYFPNTSALLVQDGPGHTSAMLQSNCTINATRQYFADGTLPAPGTVCLPNSPPFAPSPSPSPSSTGGAHLSRLSRLSARAV</sequence>
<dbReference type="EMBL" id="LR724945">
    <property type="protein sequence ID" value="VWO95568.1"/>
    <property type="molecule type" value="Genomic_DNA"/>
</dbReference>
<accession>A0A5K1JUT6</accession>
<dbReference type="PANTHER" id="PTHR43248:SF25">
    <property type="entry name" value="AB HYDROLASE-1 DOMAIN-CONTAINING PROTEIN-RELATED"/>
    <property type="match status" value="1"/>
</dbReference>
<evidence type="ECO:0000259" key="5">
    <source>
        <dbReference type="Pfam" id="PF08386"/>
    </source>
</evidence>
<dbReference type="AlphaFoldDB" id="A0A5K1JUT6"/>
<reference evidence="6" key="1">
    <citation type="submission" date="2019-10" db="EMBL/GenBank/DDBJ databases">
        <authorList>
            <person name="Nor Muhammad N."/>
        </authorList>
    </citation>
    <scope>NUCLEOTIDE SEQUENCE</scope>
</reference>
<evidence type="ECO:0000256" key="2">
    <source>
        <dbReference type="ARBA" id="ARBA00022801"/>
    </source>
</evidence>
<dbReference type="InterPro" id="IPR000073">
    <property type="entry name" value="AB_hydrolase_1"/>
</dbReference>
<comment type="similarity">
    <text evidence="1">Belongs to the peptidase S33 family.</text>
</comment>
<dbReference type="InterPro" id="IPR051601">
    <property type="entry name" value="Serine_prot/Carboxylest_S33"/>
</dbReference>
<feature type="compositionally biased region" description="Pro residues" evidence="3">
    <location>
        <begin position="528"/>
        <end position="538"/>
    </location>
</feature>
<dbReference type="Gene3D" id="3.40.50.1820">
    <property type="entry name" value="alpha/beta hydrolase"/>
    <property type="match status" value="1"/>
</dbReference>
<dbReference type="Pfam" id="PF00561">
    <property type="entry name" value="Abhydrolase_1"/>
    <property type="match status" value="1"/>
</dbReference>
<evidence type="ECO:0000313" key="6">
    <source>
        <dbReference type="EMBL" id="VWO95568.1"/>
    </source>
</evidence>
<dbReference type="GO" id="GO:0016787">
    <property type="term" value="F:hydrolase activity"/>
    <property type="evidence" value="ECO:0007669"/>
    <property type="project" value="UniProtKB-KW"/>
</dbReference>
<evidence type="ECO:0000256" key="3">
    <source>
        <dbReference type="SAM" id="MobiDB-lite"/>
    </source>
</evidence>
<dbReference type="SUPFAM" id="SSF53474">
    <property type="entry name" value="alpha/beta-Hydrolases"/>
    <property type="match status" value="1"/>
</dbReference>
<feature type="domain" description="Peptidase S33 tripeptidyl aminopeptidase-like C-terminal" evidence="5">
    <location>
        <begin position="422"/>
        <end position="524"/>
    </location>
</feature>